<reference evidence="1 2" key="1">
    <citation type="journal article" date="2016" name="Nat. Commun.">
        <title>Thousands of microbial genomes shed light on interconnected biogeochemical processes in an aquifer system.</title>
        <authorList>
            <person name="Anantharaman K."/>
            <person name="Brown C.T."/>
            <person name="Hug L.A."/>
            <person name="Sharon I."/>
            <person name="Castelle C.J."/>
            <person name="Probst A.J."/>
            <person name="Thomas B.C."/>
            <person name="Singh A."/>
            <person name="Wilkins M.J."/>
            <person name="Karaoz U."/>
            <person name="Brodie E.L."/>
            <person name="Williams K.H."/>
            <person name="Hubbard S.S."/>
            <person name="Banfield J.F."/>
        </authorList>
    </citation>
    <scope>NUCLEOTIDE SEQUENCE [LARGE SCALE GENOMIC DNA]</scope>
</reference>
<dbReference type="Proteomes" id="UP000177310">
    <property type="component" value="Unassembled WGS sequence"/>
</dbReference>
<gene>
    <name evidence="1" type="ORF">A3J59_00705</name>
</gene>
<dbReference type="InterPro" id="IPR027417">
    <property type="entry name" value="P-loop_NTPase"/>
</dbReference>
<dbReference type="Pfam" id="PF13671">
    <property type="entry name" value="AAA_33"/>
    <property type="match status" value="1"/>
</dbReference>
<comment type="caution">
    <text evidence="1">The sequence shown here is derived from an EMBL/GenBank/DDBJ whole genome shotgun (WGS) entry which is preliminary data.</text>
</comment>
<name>A0A1G1YJA6_9BACT</name>
<organism evidence="1 2">
    <name type="scientific">Candidatus Buchananbacteria bacterium RIFCSPHIGHO2_02_FULL_56_16</name>
    <dbReference type="NCBI Taxonomy" id="1797542"/>
    <lineage>
        <taxon>Bacteria</taxon>
        <taxon>Candidatus Buchananiibacteriota</taxon>
    </lineage>
</organism>
<dbReference type="STRING" id="1797542.A3J59_00705"/>
<proteinExistence type="predicted"/>
<protein>
    <recommendedName>
        <fullName evidence="3">UDP-N-acetylglucosamine kinase</fullName>
    </recommendedName>
</protein>
<dbReference type="EMBL" id="MHIL01000004">
    <property type="protein sequence ID" value="OGY52413.1"/>
    <property type="molecule type" value="Genomic_DNA"/>
</dbReference>
<evidence type="ECO:0000313" key="1">
    <source>
        <dbReference type="EMBL" id="OGY52413.1"/>
    </source>
</evidence>
<dbReference type="Gene3D" id="3.40.50.300">
    <property type="entry name" value="P-loop containing nucleotide triphosphate hydrolases"/>
    <property type="match status" value="1"/>
</dbReference>
<accession>A0A1G1YJA6</accession>
<evidence type="ECO:0000313" key="2">
    <source>
        <dbReference type="Proteomes" id="UP000177310"/>
    </source>
</evidence>
<dbReference type="AlphaFoldDB" id="A0A1G1YJA6"/>
<evidence type="ECO:0008006" key="3">
    <source>
        <dbReference type="Google" id="ProtNLM"/>
    </source>
</evidence>
<sequence>MANRKSRTVKLEKPTLFAVGGIPGVGKSTVAKQIATTFKIKRFTTDNLKLAKQFRRLTAPYRKSGAMFPPSLRRRFYRQLADWGETELRRGRSVVLDATFSNAKLRSVVYRLVKVTNVRPMLIEIIKGELKDAAMISRMRRRHRADHRATPPMVYLTYYRYHAPFPRDWHRISNDGTKAELKKKVTDLLKKTLW</sequence>
<dbReference type="SUPFAM" id="SSF52540">
    <property type="entry name" value="P-loop containing nucleoside triphosphate hydrolases"/>
    <property type="match status" value="1"/>
</dbReference>